<comment type="caution">
    <text evidence="3">The sequence shown here is derived from an EMBL/GenBank/DDBJ whole genome shotgun (WGS) entry which is preliminary data.</text>
</comment>
<dbReference type="InterPro" id="IPR024537">
    <property type="entry name" value="DUF3322"/>
</dbReference>
<evidence type="ECO:0008006" key="5">
    <source>
        <dbReference type="Google" id="ProtNLM"/>
    </source>
</evidence>
<protein>
    <recommendedName>
        <fullName evidence="5">Wadjet protein JetD C-terminal domain-containing protein</fullName>
    </recommendedName>
</protein>
<accession>A0A1Y1RVH3</accession>
<dbReference type="EMBL" id="MWQY01000016">
    <property type="protein sequence ID" value="ORC34022.1"/>
    <property type="molecule type" value="Genomic_DNA"/>
</dbReference>
<feature type="domain" description="Wadjet protein JetD C-terminal" evidence="1">
    <location>
        <begin position="212"/>
        <end position="376"/>
    </location>
</feature>
<dbReference type="RefSeq" id="WP_083051775.1">
    <property type="nucleotide sequence ID" value="NZ_MWQY01000016.1"/>
</dbReference>
<dbReference type="STRING" id="1963862.B4O97_14130"/>
<dbReference type="Proteomes" id="UP000192343">
    <property type="component" value="Unassembled WGS sequence"/>
</dbReference>
<organism evidence="3 4">
    <name type="scientific">Marispirochaeta aestuarii</name>
    <dbReference type="NCBI Taxonomy" id="1963862"/>
    <lineage>
        <taxon>Bacteria</taxon>
        <taxon>Pseudomonadati</taxon>
        <taxon>Spirochaetota</taxon>
        <taxon>Spirochaetia</taxon>
        <taxon>Spirochaetales</taxon>
        <taxon>Spirochaetaceae</taxon>
        <taxon>Marispirochaeta</taxon>
    </lineage>
</organism>
<evidence type="ECO:0000259" key="1">
    <source>
        <dbReference type="Pfam" id="PF09983"/>
    </source>
</evidence>
<dbReference type="Pfam" id="PF11795">
    <property type="entry name" value="DUF3322"/>
    <property type="match status" value="1"/>
</dbReference>
<evidence type="ECO:0000313" key="3">
    <source>
        <dbReference type="EMBL" id="ORC34022.1"/>
    </source>
</evidence>
<keyword evidence="4" id="KW-1185">Reference proteome</keyword>
<proteinExistence type="predicted"/>
<evidence type="ECO:0000313" key="4">
    <source>
        <dbReference type="Proteomes" id="UP000192343"/>
    </source>
</evidence>
<evidence type="ECO:0000259" key="2">
    <source>
        <dbReference type="Pfam" id="PF11795"/>
    </source>
</evidence>
<name>A0A1Y1RVH3_9SPIO</name>
<reference evidence="3 4" key="1">
    <citation type="submission" date="2017-03" db="EMBL/GenBank/DDBJ databases">
        <title>Draft Genome sequence of Marispirochaeta sp. strain JC444.</title>
        <authorList>
            <person name="Shivani Y."/>
            <person name="Subhash Y."/>
            <person name="Sasikala C."/>
            <person name="Ramana C."/>
        </authorList>
    </citation>
    <scope>NUCLEOTIDE SEQUENCE [LARGE SCALE GENOMIC DNA]</scope>
    <source>
        <strain evidence="3 4">JC444</strain>
    </source>
</reference>
<dbReference type="Pfam" id="PF09983">
    <property type="entry name" value="JetD_C"/>
    <property type="match status" value="1"/>
</dbReference>
<dbReference type="AlphaFoldDB" id="A0A1Y1RVH3"/>
<gene>
    <name evidence="3" type="ORF">B4O97_14130</name>
</gene>
<sequence length="377" mass="44262">MISPEELRSRLLTRYPEFLKLVVTGESVFPYRPRVNLKIDFSQYNEAVRQIRKLETQAKEQKGFGYVIEFKTVRTRKFGTQTIPKAILFETPEDLFRFIGKKAEVAALFEAIDLTRKTIAVPDPWLCRNIPMILRYLDRWPDILRTAHQLSELHTNTDLRGLNRRTLPISLDTKFIERNRTPIQKILEEMGRESLDLDSPIYSSDFFVWTRFYEAAYSFYNADMGIFPVEEFSTMELPAERILVIENKACFIRPLPPLITSILKRESQETTLLIWGQGNACQRLKEVPWLMRKNLYYWGDMDLHGLAILGRFRSIFPHTLSAGMDLATYKHYTKFAVPGGSLDRGSWYDYLNLDEKELADYLIEHPEISRIEQERVR</sequence>
<dbReference type="OrthoDB" id="322908at2"/>
<dbReference type="InterPro" id="IPR024534">
    <property type="entry name" value="JetD_C"/>
</dbReference>
<feature type="domain" description="DUF3322" evidence="2">
    <location>
        <begin position="4"/>
        <end position="187"/>
    </location>
</feature>